<dbReference type="Proteomes" id="UP000199398">
    <property type="component" value="Unassembled WGS sequence"/>
</dbReference>
<organism evidence="3 4">
    <name type="scientific">Saccharopolyspora antimicrobica</name>
    <dbReference type="NCBI Taxonomy" id="455193"/>
    <lineage>
        <taxon>Bacteria</taxon>
        <taxon>Bacillati</taxon>
        <taxon>Actinomycetota</taxon>
        <taxon>Actinomycetes</taxon>
        <taxon>Pseudonocardiales</taxon>
        <taxon>Pseudonocardiaceae</taxon>
        <taxon>Saccharopolyspora</taxon>
    </lineage>
</organism>
<gene>
    <name evidence="2" type="ORF">ATL45_0255</name>
    <name evidence="3" type="ORF">SAMN05421805_12153</name>
</gene>
<evidence type="ECO:0000313" key="3">
    <source>
        <dbReference type="EMBL" id="SFO67609.1"/>
    </source>
</evidence>
<evidence type="ECO:0000313" key="2">
    <source>
        <dbReference type="EMBL" id="RKT82015.1"/>
    </source>
</evidence>
<reference evidence="3 4" key="1">
    <citation type="submission" date="2016-10" db="EMBL/GenBank/DDBJ databases">
        <authorList>
            <person name="de Groot N.N."/>
        </authorList>
    </citation>
    <scope>NUCLEOTIDE SEQUENCE [LARGE SCALE GENOMIC DNA]</scope>
    <source>
        <strain evidence="3 4">CPCC 201259</strain>
    </source>
</reference>
<proteinExistence type="predicted"/>
<dbReference type="Proteomes" id="UP000270697">
    <property type="component" value="Unassembled WGS sequence"/>
</dbReference>
<protein>
    <submittedName>
        <fullName evidence="3">Uncharacterized protein</fullName>
    </submittedName>
</protein>
<evidence type="ECO:0000313" key="5">
    <source>
        <dbReference type="Proteomes" id="UP000270697"/>
    </source>
</evidence>
<sequence>MGVSGVLQGHHAGSRTWTTPPRKWTTVLRMDECPQGGGHAPIPKQGGGLVCIKCGQPC</sequence>
<dbReference type="AlphaFoldDB" id="A0A1I5J4P8"/>
<reference evidence="2 5" key="2">
    <citation type="submission" date="2018-10" db="EMBL/GenBank/DDBJ databases">
        <title>Sequencing the genomes of 1000 actinobacteria strains.</title>
        <authorList>
            <person name="Klenk H.-P."/>
        </authorList>
    </citation>
    <scope>NUCLEOTIDE SEQUENCE [LARGE SCALE GENOMIC DNA]</scope>
    <source>
        <strain evidence="2 5">DSM 45119</strain>
    </source>
</reference>
<evidence type="ECO:0000313" key="4">
    <source>
        <dbReference type="Proteomes" id="UP000199398"/>
    </source>
</evidence>
<name>A0A1I5J4P8_9PSEU</name>
<dbReference type="EMBL" id="FOUP01000021">
    <property type="protein sequence ID" value="SFO67609.1"/>
    <property type="molecule type" value="Genomic_DNA"/>
</dbReference>
<accession>A0A1I5J4P8</accession>
<dbReference type="STRING" id="455193.SAMN05421805_12153"/>
<evidence type="ECO:0000256" key="1">
    <source>
        <dbReference type="SAM" id="MobiDB-lite"/>
    </source>
</evidence>
<feature type="region of interest" description="Disordered" evidence="1">
    <location>
        <begin position="1"/>
        <end position="22"/>
    </location>
</feature>
<dbReference type="EMBL" id="RBXX01000002">
    <property type="protein sequence ID" value="RKT82015.1"/>
    <property type="molecule type" value="Genomic_DNA"/>
</dbReference>
<keyword evidence="5" id="KW-1185">Reference proteome</keyword>